<dbReference type="InterPro" id="IPR007505">
    <property type="entry name" value="PDDEXK_7"/>
</dbReference>
<name>A0ABQ1LCH0_9RHOB</name>
<organism evidence="2 3">
    <name type="scientific">Marivita lacus</name>
    <dbReference type="NCBI Taxonomy" id="1323742"/>
    <lineage>
        <taxon>Bacteria</taxon>
        <taxon>Pseudomonadati</taxon>
        <taxon>Pseudomonadota</taxon>
        <taxon>Alphaproteobacteria</taxon>
        <taxon>Rhodobacterales</taxon>
        <taxon>Roseobacteraceae</taxon>
        <taxon>Marivita</taxon>
    </lineage>
</organism>
<feature type="domain" description="DUF2357" evidence="1">
    <location>
        <begin position="95"/>
        <end position="336"/>
    </location>
</feature>
<sequence length="617" mass="71407">MTLAEEEVEPDEYTTRGIPPICWRGSAPVLFEQFQLRENTEYFVDVTLPQTVAELIRGAPHPKSWPFKERLATVFRSDPPRRWRTNEDGSTTISGILRLRSHAGIIDLSLDNEVSLVAEVVCRKIGYLDEFRKLLDEVAEELSELLLQYDSPVSASFNLSEVTPNTEAALLFQLRNTMAEKNLPVALEEIKRSFHSRLDHWRATEEIGSVHEPDILTFIEEFDASAVSKGGPLANIFRGYSPREFPVIETRETSDTAENRYVKFFLEELRLIAQRLLVSLARDRRNASLREVEQWINVLEDELSSSHWRRIGAFRNFPSNSQVLQKKRGYREILKLDLSLRMSLELPWKQAEKLADGLIGDIRPVSELYEYWCFFILRRTLSELAETELPSDGSLIDVTDGGLQLRLLRGKRSRVSYLYRHDGTRCLKMNLFYNRLFPRPSHNLSDWHGSYTAKFDPDYSIEIMVEEGIHVQRHWLHFDAKYRLETVDLAQPFESGNYGSEETEDTDYEKELARFHRRDDLFKMHTYRDGILSSRGSYILFPGDGASIRFSGKRQNLFVRHPSAFNGAPEYLFPGVGAFDLCPGRDEVQRPLIREFLRGVLDEVYKGNPYKDEVGLF</sequence>
<gene>
    <name evidence="2" type="ORF">GCM10011363_42610</name>
</gene>
<reference evidence="3" key="1">
    <citation type="journal article" date="2019" name="Int. J. Syst. Evol. Microbiol.">
        <title>The Global Catalogue of Microorganisms (GCM) 10K type strain sequencing project: providing services to taxonomists for standard genome sequencing and annotation.</title>
        <authorList>
            <consortium name="The Broad Institute Genomics Platform"/>
            <consortium name="The Broad Institute Genome Sequencing Center for Infectious Disease"/>
            <person name="Wu L."/>
            <person name="Ma J."/>
        </authorList>
    </citation>
    <scope>NUCLEOTIDE SEQUENCE [LARGE SCALE GENOMIC DNA]</scope>
    <source>
        <strain evidence="3">CGMCC 1.12478</strain>
    </source>
</reference>
<dbReference type="Proteomes" id="UP000645462">
    <property type="component" value="Unassembled WGS sequence"/>
</dbReference>
<proteinExistence type="predicted"/>
<keyword evidence="3" id="KW-1185">Reference proteome</keyword>
<dbReference type="Pfam" id="PF09823">
    <property type="entry name" value="DUF2357"/>
    <property type="match status" value="1"/>
</dbReference>
<evidence type="ECO:0000313" key="2">
    <source>
        <dbReference type="EMBL" id="GGC21448.1"/>
    </source>
</evidence>
<evidence type="ECO:0000259" key="1">
    <source>
        <dbReference type="Pfam" id="PF09823"/>
    </source>
</evidence>
<protein>
    <recommendedName>
        <fullName evidence="1">DUF2357 domain-containing protein</fullName>
    </recommendedName>
</protein>
<comment type="caution">
    <text evidence="2">The sequence shown here is derived from an EMBL/GenBank/DDBJ whole genome shotgun (WGS) entry which is preliminary data.</text>
</comment>
<accession>A0ABQ1LCH0</accession>
<evidence type="ECO:0000313" key="3">
    <source>
        <dbReference type="Proteomes" id="UP000645462"/>
    </source>
</evidence>
<dbReference type="InterPro" id="IPR018633">
    <property type="entry name" value="DUF2357"/>
</dbReference>
<dbReference type="Pfam" id="PF04411">
    <property type="entry name" value="PDDEXK_7"/>
    <property type="match status" value="1"/>
</dbReference>
<dbReference type="EMBL" id="BMFC01000020">
    <property type="protein sequence ID" value="GGC21448.1"/>
    <property type="molecule type" value="Genomic_DNA"/>
</dbReference>
<dbReference type="RefSeq" id="WP_188484123.1">
    <property type="nucleotide sequence ID" value="NZ_BMFC01000020.1"/>
</dbReference>